<dbReference type="PROSITE" id="PS51257">
    <property type="entry name" value="PROKAR_LIPOPROTEIN"/>
    <property type="match status" value="1"/>
</dbReference>
<comment type="caution">
    <text evidence="1">The sequence shown here is derived from an EMBL/GenBank/DDBJ whole genome shotgun (WGS) entry which is preliminary data.</text>
</comment>
<dbReference type="EMBL" id="JBBPBK010000004">
    <property type="protein sequence ID" value="KAK9286802.1"/>
    <property type="molecule type" value="Genomic_DNA"/>
</dbReference>
<reference evidence="1 2" key="1">
    <citation type="journal article" date="2024" name="Plant J.">
        <title>Genome sequences and population genomics reveal climatic adaptation and genomic divergence between two closely related sweetgum species.</title>
        <authorList>
            <person name="Xu W.Q."/>
            <person name="Ren C.Q."/>
            <person name="Zhang X.Y."/>
            <person name="Comes H.P."/>
            <person name="Liu X.H."/>
            <person name="Li Y.G."/>
            <person name="Kettle C.J."/>
            <person name="Jalonen R."/>
            <person name="Gaisberger H."/>
            <person name="Ma Y.Z."/>
            <person name="Qiu Y.X."/>
        </authorList>
    </citation>
    <scope>NUCLEOTIDE SEQUENCE [LARGE SCALE GENOMIC DNA]</scope>
    <source>
        <strain evidence="1">Hangzhou</strain>
    </source>
</reference>
<accession>A0AAP0S4E0</accession>
<evidence type="ECO:0000313" key="1">
    <source>
        <dbReference type="EMBL" id="KAK9286802.1"/>
    </source>
</evidence>
<protein>
    <submittedName>
        <fullName evidence="1">Uncharacterized protein</fullName>
    </submittedName>
</protein>
<proteinExistence type="predicted"/>
<keyword evidence="2" id="KW-1185">Reference proteome</keyword>
<sequence length="57" mass="6480">MEKEKRRKPTAVFMAFGTKGDVHPIAAIAAAFACEQKQYHRLNELTFCDFLDFDSQG</sequence>
<dbReference type="Proteomes" id="UP001415857">
    <property type="component" value="Unassembled WGS sequence"/>
</dbReference>
<gene>
    <name evidence="1" type="ORF">L1049_015207</name>
</gene>
<name>A0AAP0S4E0_LIQFO</name>
<evidence type="ECO:0000313" key="2">
    <source>
        <dbReference type="Proteomes" id="UP001415857"/>
    </source>
</evidence>
<organism evidence="1 2">
    <name type="scientific">Liquidambar formosana</name>
    <name type="common">Formosan gum</name>
    <dbReference type="NCBI Taxonomy" id="63359"/>
    <lineage>
        <taxon>Eukaryota</taxon>
        <taxon>Viridiplantae</taxon>
        <taxon>Streptophyta</taxon>
        <taxon>Embryophyta</taxon>
        <taxon>Tracheophyta</taxon>
        <taxon>Spermatophyta</taxon>
        <taxon>Magnoliopsida</taxon>
        <taxon>eudicotyledons</taxon>
        <taxon>Gunneridae</taxon>
        <taxon>Pentapetalae</taxon>
        <taxon>Saxifragales</taxon>
        <taxon>Altingiaceae</taxon>
        <taxon>Liquidambar</taxon>
    </lineage>
</organism>
<dbReference type="AlphaFoldDB" id="A0AAP0S4E0"/>